<dbReference type="AlphaFoldDB" id="A0A319CVN9"/>
<reference evidence="1 2" key="1">
    <citation type="submission" date="2018-02" db="EMBL/GenBank/DDBJ databases">
        <title>The genomes of Aspergillus section Nigri reveals drivers in fungal speciation.</title>
        <authorList>
            <consortium name="DOE Joint Genome Institute"/>
            <person name="Vesth T.C."/>
            <person name="Nybo J."/>
            <person name="Theobald S."/>
            <person name="Brandl J."/>
            <person name="Frisvad J.C."/>
            <person name="Nielsen K.F."/>
            <person name="Lyhne E.K."/>
            <person name="Kogle M.E."/>
            <person name="Kuo A."/>
            <person name="Riley R."/>
            <person name="Clum A."/>
            <person name="Nolan M."/>
            <person name="Lipzen A."/>
            <person name="Salamov A."/>
            <person name="Henrissat B."/>
            <person name="Wiebenga A."/>
            <person name="De vries R.P."/>
            <person name="Grigoriev I.V."/>
            <person name="Mortensen U.H."/>
            <person name="Andersen M.R."/>
            <person name="Baker S.E."/>
        </authorList>
    </citation>
    <scope>NUCLEOTIDE SEQUENCE [LARGE SCALE GENOMIC DNA]</scope>
    <source>
        <strain evidence="1 2">CBS 707.79</strain>
    </source>
</reference>
<dbReference type="EMBL" id="KZ826074">
    <property type="protein sequence ID" value="PYH88679.1"/>
    <property type="molecule type" value="Genomic_DNA"/>
</dbReference>
<gene>
    <name evidence="1" type="ORF">BO71DRAFT_488571</name>
</gene>
<dbReference type="OrthoDB" id="5426165at2759"/>
<protein>
    <submittedName>
        <fullName evidence="1">Uncharacterized protein</fullName>
    </submittedName>
</protein>
<dbReference type="PANTHER" id="PTHR40623:SF2">
    <property type="entry name" value="INTEGRAL MEMBRANE PROTEIN"/>
    <property type="match status" value="1"/>
</dbReference>
<evidence type="ECO:0000313" key="1">
    <source>
        <dbReference type="EMBL" id="PYH88679.1"/>
    </source>
</evidence>
<organism evidence="1 2">
    <name type="scientific">Aspergillus ellipticus CBS 707.79</name>
    <dbReference type="NCBI Taxonomy" id="1448320"/>
    <lineage>
        <taxon>Eukaryota</taxon>
        <taxon>Fungi</taxon>
        <taxon>Dikarya</taxon>
        <taxon>Ascomycota</taxon>
        <taxon>Pezizomycotina</taxon>
        <taxon>Eurotiomycetes</taxon>
        <taxon>Eurotiomycetidae</taxon>
        <taxon>Eurotiales</taxon>
        <taxon>Aspergillaceae</taxon>
        <taxon>Aspergillus</taxon>
        <taxon>Aspergillus subgen. Circumdati</taxon>
    </lineage>
</organism>
<proteinExistence type="predicted"/>
<dbReference type="VEuPathDB" id="FungiDB:BO71DRAFT_488571"/>
<name>A0A319CVN9_9EURO</name>
<sequence>MRFWVGWPLWQKLSFVLACLLVLVLLYSFSVLAYNRHTMKKYAAAEARQRAEMQPMLSETSEIPFGARALERGIQVEGIWTPDCRSARQSMVLSGSRPTSIVSAPIPVPSMAPGNIQGPERVYQPASIPTILEPHSACKVPDIEHGRPENTYASRTNRSFQLDSRGRGHNELDCLANPDKRRSRGWFGARSSWVKKPFEGYKKRPVLDGRRRTSSESFRRRISKLIDENIRTNPAETYQLRAINQEVVENHPIPSPTT</sequence>
<evidence type="ECO:0000313" key="2">
    <source>
        <dbReference type="Proteomes" id="UP000247810"/>
    </source>
</evidence>
<keyword evidence="2" id="KW-1185">Reference proteome</keyword>
<dbReference type="STRING" id="1448320.A0A319CVN9"/>
<dbReference type="Proteomes" id="UP000247810">
    <property type="component" value="Unassembled WGS sequence"/>
</dbReference>
<dbReference type="PANTHER" id="PTHR40623">
    <property type="entry name" value="INTEGRAL MEMBRANE PROTEIN"/>
    <property type="match status" value="1"/>
</dbReference>
<accession>A0A319CVN9</accession>